<dbReference type="Pfam" id="PF20154">
    <property type="entry name" value="LNT_N"/>
    <property type="match status" value="1"/>
</dbReference>
<comment type="similarity">
    <text evidence="2 9">Belongs to the CN hydrolase family. Apolipoprotein N-acyltransferase subfamily.</text>
</comment>
<comment type="caution">
    <text evidence="11">The sequence shown here is derived from an EMBL/GenBank/DDBJ whole genome shotgun (WGS) entry which is preliminary data.</text>
</comment>
<feature type="domain" description="CN hydrolase" evidence="10">
    <location>
        <begin position="248"/>
        <end position="503"/>
    </location>
</feature>
<dbReference type="PROSITE" id="PS50263">
    <property type="entry name" value="CN_HYDROLASE"/>
    <property type="match status" value="1"/>
</dbReference>
<evidence type="ECO:0000313" key="12">
    <source>
        <dbReference type="Proteomes" id="UP000290218"/>
    </source>
</evidence>
<feature type="transmembrane region" description="Helical" evidence="9">
    <location>
        <begin position="132"/>
        <end position="158"/>
    </location>
</feature>
<evidence type="ECO:0000256" key="8">
    <source>
        <dbReference type="ARBA" id="ARBA00023315"/>
    </source>
</evidence>
<comment type="function">
    <text evidence="9">Catalyzes the phospholipid dependent N-acylation of the N-terminal cysteine of apolipoprotein, the last step in lipoprotein maturation.</text>
</comment>
<gene>
    <name evidence="9 11" type="primary">lnt</name>
    <name evidence="11" type="ORF">ESB00_15735</name>
</gene>
<dbReference type="RefSeq" id="WP_129048745.1">
    <property type="nucleotide sequence ID" value="NZ_SDHX01000002.1"/>
</dbReference>
<proteinExistence type="inferred from homology"/>
<feature type="transmembrane region" description="Helical" evidence="9">
    <location>
        <begin position="48"/>
        <end position="63"/>
    </location>
</feature>
<evidence type="ECO:0000256" key="1">
    <source>
        <dbReference type="ARBA" id="ARBA00004651"/>
    </source>
</evidence>
<dbReference type="GO" id="GO:0016410">
    <property type="term" value="F:N-acyltransferase activity"/>
    <property type="evidence" value="ECO:0007669"/>
    <property type="project" value="UniProtKB-UniRule"/>
</dbReference>
<evidence type="ECO:0000259" key="10">
    <source>
        <dbReference type="PROSITE" id="PS50263"/>
    </source>
</evidence>
<keyword evidence="4 9" id="KW-0808">Transferase</keyword>
<dbReference type="InterPro" id="IPR004563">
    <property type="entry name" value="Apolipo_AcylTrfase"/>
</dbReference>
<accession>A0A4Q1C448</accession>
<dbReference type="NCBIfam" id="TIGR00546">
    <property type="entry name" value="lnt"/>
    <property type="match status" value="1"/>
</dbReference>
<evidence type="ECO:0000256" key="4">
    <source>
        <dbReference type="ARBA" id="ARBA00022679"/>
    </source>
</evidence>
<comment type="pathway">
    <text evidence="9">Protein modification; lipoprotein biosynthesis (N-acyl transfer).</text>
</comment>
<comment type="subcellular location">
    <subcellularLocation>
        <location evidence="1 9">Cell membrane</location>
        <topology evidence="1 9">Multi-pass membrane protein</topology>
    </subcellularLocation>
</comment>
<dbReference type="HAMAP" id="MF_01148">
    <property type="entry name" value="Lnt"/>
    <property type="match status" value="1"/>
</dbReference>
<dbReference type="Proteomes" id="UP000290218">
    <property type="component" value="Unassembled WGS sequence"/>
</dbReference>
<evidence type="ECO:0000256" key="9">
    <source>
        <dbReference type="HAMAP-Rule" id="MF_01148"/>
    </source>
</evidence>
<dbReference type="Gene3D" id="3.60.110.10">
    <property type="entry name" value="Carbon-nitrogen hydrolase"/>
    <property type="match status" value="1"/>
</dbReference>
<evidence type="ECO:0000256" key="2">
    <source>
        <dbReference type="ARBA" id="ARBA00010065"/>
    </source>
</evidence>
<keyword evidence="8 9" id="KW-0012">Acyltransferase</keyword>
<dbReference type="UniPathway" id="UPA00666"/>
<sequence>MTTPDNSSDPYAPRPTIWQRHPQLVWGLAVFVWTAVFTVMAFPPANGGEAAYIFALPALLWAYRKPALKAYALAVLGSQVVAWTILLGWLHHVTWAGLLLLGPFVGLLVGSWFLAAWWVIPKLAGHRAMIRIFALLGLAAFWVLLEWLRSVLFGGFPWLPLAASQWQRPLILQSASFAGAWSVSYVLIMFNAGVAAYAHRIFFEGATGLRKRSPEFMAALTLLVFTSFPFLGGMTGVQPTRLARVALVQPYIPQNQKWDARFATDVLQTLEKVTLAANDKGSPDFIVWPEAVTPWPLHLDPNVQPWLESLTRRTGKPLLMGSVAASLPGDAPDTWRNGAFLVDPVAGLTEAGYTKRKLVPFGEYVPLRSVFGWLEKVTPIGGDFIPGVSAAPVAAPVGPSRVPVGVLICYEDIFPGLARESVLSGAELLAVLTNNAWFGEGGAAYQHAAHSVLRAVENRRPVLRVGNGGWSGWIDEHGRIRNTLRNDEGSVYFRGAQTVTINRDAHWRGQQTFYTRHGDWFVALCVALVIGGYYRVLTLRPAPLRPAGESVF</sequence>
<keyword evidence="12" id="KW-1185">Reference proteome</keyword>
<dbReference type="InterPro" id="IPR045378">
    <property type="entry name" value="LNT_N"/>
</dbReference>
<keyword evidence="7 9" id="KW-0472">Membrane</keyword>
<evidence type="ECO:0000256" key="5">
    <source>
        <dbReference type="ARBA" id="ARBA00022692"/>
    </source>
</evidence>
<dbReference type="EC" id="2.3.1.269" evidence="9"/>
<organism evidence="11 12">
    <name type="scientific">Oleiharenicola lentus</name>
    <dbReference type="NCBI Taxonomy" id="2508720"/>
    <lineage>
        <taxon>Bacteria</taxon>
        <taxon>Pseudomonadati</taxon>
        <taxon>Verrucomicrobiota</taxon>
        <taxon>Opitutia</taxon>
        <taxon>Opitutales</taxon>
        <taxon>Opitutaceae</taxon>
        <taxon>Oleiharenicola</taxon>
    </lineage>
</organism>
<dbReference type="OrthoDB" id="9811121at2"/>
<feature type="transmembrane region" description="Helical" evidence="9">
    <location>
        <begin position="178"/>
        <end position="198"/>
    </location>
</feature>
<protein>
    <recommendedName>
        <fullName evidence="9">Apolipoprotein N-acyltransferase</fullName>
        <shortName evidence="9">ALP N-acyltransferase</shortName>
        <ecNumber evidence="9">2.3.1.269</ecNumber>
    </recommendedName>
</protein>
<dbReference type="PANTHER" id="PTHR38686">
    <property type="entry name" value="APOLIPOPROTEIN N-ACYLTRANSFERASE"/>
    <property type="match status" value="1"/>
</dbReference>
<feature type="transmembrane region" description="Helical" evidence="9">
    <location>
        <begin position="24"/>
        <end position="42"/>
    </location>
</feature>
<dbReference type="GO" id="GO:0042158">
    <property type="term" value="P:lipoprotein biosynthetic process"/>
    <property type="evidence" value="ECO:0007669"/>
    <property type="project" value="UniProtKB-UniRule"/>
</dbReference>
<keyword evidence="6 9" id="KW-1133">Transmembrane helix</keyword>
<evidence type="ECO:0000256" key="3">
    <source>
        <dbReference type="ARBA" id="ARBA00022475"/>
    </source>
</evidence>
<reference evidence="11 12" key="1">
    <citation type="submission" date="2019-01" db="EMBL/GenBank/DDBJ databases">
        <title>Lacunisphaera sp. strain TWA-58.</title>
        <authorList>
            <person name="Chen W.-M."/>
        </authorList>
    </citation>
    <scope>NUCLEOTIDE SEQUENCE [LARGE SCALE GENOMIC DNA]</scope>
    <source>
        <strain evidence="11 12">TWA-58</strain>
    </source>
</reference>
<dbReference type="Pfam" id="PF00795">
    <property type="entry name" value="CN_hydrolase"/>
    <property type="match status" value="1"/>
</dbReference>
<dbReference type="InterPro" id="IPR003010">
    <property type="entry name" value="C-N_Hydrolase"/>
</dbReference>
<dbReference type="PANTHER" id="PTHR38686:SF1">
    <property type="entry name" value="APOLIPOPROTEIN N-ACYLTRANSFERASE"/>
    <property type="match status" value="1"/>
</dbReference>
<feature type="transmembrane region" description="Helical" evidence="9">
    <location>
        <begin position="70"/>
        <end position="90"/>
    </location>
</feature>
<feature type="transmembrane region" description="Helical" evidence="9">
    <location>
        <begin position="218"/>
        <end position="237"/>
    </location>
</feature>
<dbReference type="InterPro" id="IPR036526">
    <property type="entry name" value="C-N_Hydrolase_sf"/>
</dbReference>
<evidence type="ECO:0000313" key="11">
    <source>
        <dbReference type="EMBL" id="RXK53157.1"/>
    </source>
</evidence>
<dbReference type="SUPFAM" id="SSF56317">
    <property type="entry name" value="Carbon-nitrogen hydrolase"/>
    <property type="match status" value="1"/>
</dbReference>
<name>A0A4Q1C448_9BACT</name>
<comment type="catalytic activity">
    <reaction evidence="9">
        <text>N-terminal S-1,2-diacyl-sn-glyceryl-L-cysteinyl-[lipoprotein] + a glycerophospholipid = N-acyl-S-1,2-diacyl-sn-glyceryl-L-cysteinyl-[lipoprotein] + a 2-acyl-sn-glycero-3-phospholipid + H(+)</text>
        <dbReference type="Rhea" id="RHEA:48228"/>
        <dbReference type="Rhea" id="RHEA-COMP:14681"/>
        <dbReference type="Rhea" id="RHEA-COMP:14684"/>
        <dbReference type="ChEBI" id="CHEBI:15378"/>
        <dbReference type="ChEBI" id="CHEBI:136912"/>
        <dbReference type="ChEBI" id="CHEBI:140656"/>
        <dbReference type="ChEBI" id="CHEBI:140657"/>
        <dbReference type="ChEBI" id="CHEBI:140660"/>
        <dbReference type="EC" id="2.3.1.269"/>
    </reaction>
</comment>
<dbReference type="CDD" id="cd07571">
    <property type="entry name" value="ALP_N-acyl_transferase"/>
    <property type="match status" value="1"/>
</dbReference>
<keyword evidence="5 9" id="KW-0812">Transmembrane</keyword>
<feature type="transmembrane region" description="Helical" evidence="9">
    <location>
        <begin position="96"/>
        <end position="120"/>
    </location>
</feature>
<keyword evidence="11" id="KW-0449">Lipoprotein</keyword>
<dbReference type="EMBL" id="SDHX01000002">
    <property type="protein sequence ID" value="RXK53157.1"/>
    <property type="molecule type" value="Genomic_DNA"/>
</dbReference>
<evidence type="ECO:0000256" key="6">
    <source>
        <dbReference type="ARBA" id="ARBA00022989"/>
    </source>
</evidence>
<dbReference type="AlphaFoldDB" id="A0A4Q1C448"/>
<dbReference type="GO" id="GO:0005886">
    <property type="term" value="C:plasma membrane"/>
    <property type="evidence" value="ECO:0007669"/>
    <property type="project" value="UniProtKB-SubCell"/>
</dbReference>
<keyword evidence="3 9" id="KW-1003">Cell membrane</keyword>
<evidence type="ECO:0000256" key="7">
    <source>
        <dbReference type="ARBA" id="ARBA00023136"/>
    </source>
</evidence>